<reference evidence="3" key="1">
    <citation type="submission" date="2017-03" db="EMBL/GenBank/DDBJ databases">
        <title>Phytopthora megakarya and P. palmivora, two closely related causual agents of cacao black pod achieved similar genome size and gene model numbers by different mechanisms.</title>
        <authorList>
            <person name="Ali S."/>
            <person name="Shao J."/>
            <person name="Larry D.J."/>
            <person name="Kronmiller B."/>
            <person name="Shen D."/>
            <person name="Strem M.D."/>
            <person name="Melnick R.L."/>
            <person name="Guiltinan M.J."/>
            <person name="Tyler B.M."/>
            <person name="Meinhardt L.W."/>
            <person name="Bailey B.A."/>
        </authorList>
    </citation>
    <scope>NUCLEOTIDE SEQUENCE [LARGE SCALE GENOMIC DNA]</scope>
    <source>
        <strain evidence="3">zdho120</strain>
    </source>
</reference>
<evidence type="ECO:0000256" key="1">
    <source>
        <dbReference type="SAM" id="MobiDB-lite"/>
    </source>
</evidence>
<name>A0A225X3P0_9STRA</name>
<protein>
    <submittedName>
        <fullName evidence="2">Uncharacterized protein</fullName>
    </submittedName>
</protein>
<gene>
    <name evidence="2" type="ORF">PHMEG_0001240</name>
</gene>
<keyword evidence="3" id="KW-1185">Reference proteome</keyword>
<feature type="region of interest" description="Disordered" evidence="1">
    <location>
        <begin position="249"/>
        <end position="272"/>
    </location>
</feature>
<dbReference type="EMBL" id="NBNE01000042">
    <property type="protein sequence ID" value="OWZ23830.1"/>
    <property type="molecule type" value="Genomic_DNA"/>
</dbReference>
<sequence length="403" mass="45453">MLLGLKTPIHQTIAGLLQHQMTITQQIVSEIGQLRSSSRRPKTNIRTCLEKPEAGMGAINEPDGGNNPEFPVPRLRLEMRLLVFNEQPPAMPSHYTLSTQWTWVQDASCYDYSRTVEYIWLNSMVVLAAAGDILRSIVRMSKLRLPKLKLPDESSTGKSSPSTPFPKQLVVVRLRHRERANQVVLSSAEKYSFANAMSLDDELYQRVTSTIDPVDAMTTAKRKEVFENQDIEDVTDGISSGYDIASTQLAVPGPDERTAPPSEKEDEASTTPQMLLMSPNQSAELNRFDPCDSVNPRSPQQRLAVHKYPTELTAMFDELIMWSRNTPNVKHVLTTIEKYPVQLTDAYLRSRVIDFQWEAMRTADNIHPFVIPADLTRSMEAAVTTTRKEQRETDKHIGGVSQQ</sequence>
<dbReference type="OrthoDB" id="128557at2759"/>
<evidence type="ECO:0000313" key="2">
    <source>
        <dbReference type="EMBL" id="OWZ23830.1"/>
    </source>
</evidence>
<dbReference type="AlphaFoldDB" id="A0A225X3P0"/>
<organism evidence="2 3">
    <name type="scientific">Phytophthora megakarya</name>
    <dbReference type="NCBI Taxonomy" id="4795"/>
    <lineage>
        <taxon>Eukaryota</taxon>
        <taxon>Sar</taxon>
        <taxon>Stramenopiles</taxon>
        <taxon>Oomycota</taxon>
        <taxon>Peronosporomycetes</taxon>
        <taxon>Peronosporales</taxon>
        <taxon>Peronosporaceae</taxon>
        <taxon>Phytophthora</taxon>
    </lineage>
</organism>
<proteinExistence type="predicted"/>
<accession>A0A225X3P0</accession>
<comment type="caution">
    <text evidence="2">The sequence shown here is derived from an EMBL/GenBank/DDBJ whole genome shotgun (WGS) entry which is preliminary data.</text>
</comment>
<evidence type="ECO:0000313" key="3">
    <source>
        <dbReference type="Proteomes" id="UP000198211"/>
    </source>
</evidence>
<dbReference type="Proteomes" id="UP000198211">
    <property type="component" value="Unassembled WGS sequence"/>
</dbReference>